<evidence type="ECO:0000256" key="10">
    <source>
        <dbReference type="ARBA" id="ARBA00023170"/>
    </source>
</evidence>
<dbReference type="GO" id="GO:0097225">
    <property type="term" value="C:sperm midpiece"/>
    <property type="evidence" value="ECO:0007669"/>
    <property type="project" value="TreeGrafter"/>
</dbReference>
<keyword evidence="10 18" id="KW-0675">Receptor</keyword>
<dbReference type="PROSITE" id="PS50262">
    <property type="entry name" value="G_PROTEIN_RECEP_F1_2"/>
    <property type="match status" value="1"/>
</dbReference>
<evidence type="ECO:0000313" key="21">
    <source>
        <dbReference type="Ensembl" id="ENSHCOP00000011263.1"/>
    </source>
</evidence>
<dbReference type="InterPro" id="IPR001681">
    <property type="entry name" value="Neurokn_rcpt"/>
</dbReference>
<feature type="disulfide bond" evidence="17">
    <location>
        <begin position="186"/>
        <end position="261"/>
    </location>
</feature>
<dbReference type="InterPro" id="IPR017452">
    <property type="entry name" value="GPCR_Rhodpsn_7TM"/>
</dbReference>
<evidence type="ECO:0000256" key="11">
    <source>
        <dbReference type="ARBA" id="ARBA00023180"/>
    </source>
</evidence>
<sequence length="488" mass="56524">MKKNLPSAPVPVCLSIHQSVDLHQGHTIPLRSASNCLCGYRRYRWKDNKNRFLTFVFLCQQLTRDTNMDSDDSIQRIERDLRATLLPMLVTRDSLEDVNETTGNQFQQPDWQVAMWALAYSLIILVSVTGNVTVIWIILAHRRMRTVTNYFIVNLAFSDVSMATFNTLFNFVYALHNDWYFGLGYCRFQNFFPITAMFSSIYSMAAIAVDRYMAIIHPLKPRLSSTSTKVVIAVIWIVAVLLAFPQCYYSVTRFYYPRTVCMVDWPDNYGGTHQLSYQFAVILLIYLLPLLVMLVTYSLVGQTLWGSKIPGEASDHYHSQITAKRKVTKMMVVVVVTFALCWLPYHIYFILGSINRDIYKQQYIQQVYLSIFWFAMSSTMYNPIIYCCLNQRFRAGFRHAFSWCPFIKMSEEDKMELQHTHTFRVTMTQSLRKTNALPIGKYIKSSNTALSALTRLSLSLKLIVFPHTLSSLRSAWGKKNKDKCINVI</sequence>
<evidence type="ECO:0000256" key="4">
    <source>
        <dbReference type="ARBA" id="ARBA00022692"/>
    </source>
</evidence>
<feature type="transmembrane region" description="Helical" evidence="19">
    <location>
        <begin position="276"/>
        <end position="300"/>
    </location>
</feature>
<evidence type="ECO:0000256" key="16">
    <source>
        <dbReference type="ARBA" id="ARBA00032219"/>
    </source>
</evidence>
<dbReference type="InterPro" id="IPR000913">
    <property type="entry name" value="NK2_rcpt"/>
</dbReference>
<keyword evidence="11" id="KW-0325">Glycoprotein</keyword>
<name>A0A3Q2Y1C4_HIPCM</name>
<dbReference type="GO" id="GO:0016497">
    <property type="term" value="F:substance K receptor activity"/>
    <property type="evidence" value="ECO:0007669"/>
    <property type="project" value="TreeGrafter"/>
</dbReference>
<keyword evidence="4 18" id="KW-0812">Transmembrane</keyword>
<dbReference type="STRING" id="109280.ENSHCOP00000011263"/>
<dbReference type="SUPFAM" id="SSF81321">
    <property type="entry name" value="Family A G protein-coupled receptor-like"/>
    <property type="match status" value="1"/>
</dbReference>
<evidence type="ECO:0000256" key="8">
    <source>
        <dbReference type="ARBA" id="ARBA00023139"/>
    </source>
</evidence>
<evidence type="ECO:0000256" key="12">
    <source>
        <dbReference type="ARBA" id="ARBA00023224"/>
    </source>
</evidence>
<dbReference type="Pfam" id="PF00001">
    <property type="entry name" value="7tm_1"/>
    <property type="match status" value="1"/>
</dbReference>
<keyword evidence="5 19" id="KW-1133">Transmembrane helix</keyword>
<keyword evidence="13" id="KW-0449">Lipoprotein</keyword>
<organism evidence="21 22">
    <name type="scientific">Hippocampus comes</name>
    <name type="common">Tiger tail seahorse</name>
    <dbReference type="NCBI Taxonomy" id="109280"/>
    <lineage>
        <taxon>Eukaryota</taxon>
        <taxon>Metazoa</taxon>
        <taxon>Chordata</taxon>
        <taxon>Craniata</taxon>
        <taxon>Vertebrata</taxon>
        <taxon>Euteleostomi</taxon>
        <taxon>Actinopterygii</taxon>
        <taxon>Neopterygii</taxon>
        <taxon>Teleostei</taxon>
        <taxon>Neoteleostei</taxon>
        <taxon>Acanthomorphata</taxon>
        <taxon>Syngnathiaria</taxon>
        <taxon>Syngnathiformes</taxon>
        <taxon>Syngnathoidei</taxon>
        <taxon>Syngnathidae</taxon>
        <taxon>Hippocampus</taxon>
    </lineage>
</organism>
<reference evidence="21" key="2">
    <citation type="submission" date="2025-09" db="UniProtKB">
        <authorList>
            <consortium name="Ensembl"/>
        </authorList>
    </citation>
    <scope>IDENTIFICATION</scope>
</reference>
<dbReference type="PRINTS" id="PR00244">
    <property type="entry name" value="NEUROKININR"/>
</dbReference>
<comment type="subcellular location">
    <subcellularLocation>
        <location evidence="1">Cell membrane</location>
        <topology evidence="1">Multi-pass membrane protein</topology>
    </subcellularLocation>
</comment>
<evidence type="ECO:0000313" key="22">
    <source>
        <dbReference type="Proteomes" id="UP000264820"/>
    </source>
</evidence>
<dbReference type="Gene3D" id="1.20.1070.10">
    <property type="entry name" value="Rhodopsin 7-helix transmembrane proteins"/>
    <property type="match status" value="1"/>
</dbReference>
<dbReference type="InterPro" id="IPR000276">
    <property type="entry name" value="GPCR_Rhodpsn"/>
</dbReference>
<evidence type="ECO:0000256" key="14">
    <source>
        <dbReference type="ARBA" id="ARBA00031716"/>
    </source>
</evidence>
<evidence type="ECO:0000256" key="9">
    <source>
        <dbReference type="ARBA" id="ARBA00023157"/>
    </source>
</evidence>
<dbReference type="PRINTS" id="PR00237">
    <property type="entry name" value="GPCRRHODOPSN"/>
</dbReference>
<keyword evidence="22" id="KW-1185">Reference proteome</keyword>
<feature type="transmembrane region" description="Helical" evidence="19">
    <location>
        <begin position="230"/>
        <end position="256"/>
    </location>
</feature>
<dbReference type="PANTHER" id="PTHR46925:SF3">
    <property type="entry name" value="SUBSTANCE-K RECEPTOR"/>
    <property type="match status" value="1"/>
</dbReference>
<feature type="transmembrane region" description="Helical" evidence="19">
    <location>
        <begin position="191"/>
        <end position="209"/>
    </location>
</feature>
<dbReference type="FunFam" id="1.20.1070.10:FF:000291">
    <property type="entry name" value="Predicted protein"/>
    <property type="match status" value="1"/>
</dbReference>
<keyword evidence="9 17" id="KW-1015">Disulfide bond</keyword>
<keyword evidence="3" id="KW-1003">Cell membrane</keyword>
<feature type="domain" description="G-protein coupled receptors family 1 profile" evidence="20">
    <location>
        <begin position="130"/>
        <end position="386"/>
    </location>
</feature>
<evidence type="ECO:0000256" key="6">
    <source>
        <dbReference type="ARBA" id="ARBA00023040"/>
    </source>
</evidence>
<comment type="similarity">
    <text evidence="18">Belongs to the G-protein coupled receptor 1 family.</text>
</comment>
<evidence type="ECO:0000256" key="19">
    <source>
        <dbReference type="SAM" id="Phobius"/>
    </source>
</evidence>
<protein>
    <recommendedName>
        <fullName evidence="2">Substance-K receptor</fullName>
    </recommendedName>
    <alternativeName>
        <fullName evidence="15">NK-2 receptor</fullName>
    </alternativeName>
    <alternativeName>
        <fullName evidence="16">Neurokinin A receptor</fullName>
    </alternativeName>
    <alternativeName>
        <fullName evidence="14">Tachykinin receptor 2</fullName>
    </alternativeName>
</protein>
<feature type="transmembrane region" description="Helical" evidence="19">
    <location>
        <begin position="113"/>
        <end position="139"/>
    </location>
</feature>
<evidence type="ECO:0000256" key="2">
    <source>
        <dbReference type="ARBA" id="ARBA00020168"/>
    </source>
</evidence>
<dbReference type="GeneTree" id="ENSGT00940000155512"/>
<evidence type="ECO:0000256" key="15">
    <source>
        <dbReference type="ARBA" id="ARBA00031796"/>
    </source>
</evidence>
<keyword evidence="7 19" id="KW-0472">Membrane</keyword>
<evidence type="ECO:0000259" key="20">
    <source>
        <dbReference type="PROSITE" id="PS50262"/>
    </source>
</evidence>
<feature type="transmembrane region" description="Helical" evidence="19">
    <location>
        <begin position="371"/>
        <end position="389"/>
    </location>
</feature>
<dbReference type="PANTHER" id="PTHR46925">
    <property type="entry name" value="G-PROTEIN COUPLED RECEPTOR TKR-1-RELATED"/>
    <property type="match status" value="1"/>
</dbReference>
<evidence type="ECO:0000256" key="13">
    <source>
        <dbReference type="ARBA" id="ARBA00023288"/>
    </source>
</evidence>
<keyword evidence="8" id="KW-0564">Palmitate</keyword>
<dbReference type="PROSITE" id="PS00237">
    <property type="entry name" value="G_PROTEIN_RECEP_F1_1"/>
    <property type="match status" value="1"/>
</dbReference>
<feature type="transmembrane region" description="Helical" evidence="19">
    <location>
        <begin position="330"/>
        <end position="351"/>
    </location>
</feature>
<dbReference type="Ensembl" id="ENSHCOT00000026498.1">
    <property type="protein sequence ID" value="ENSHCOP00000011263.1"/>
    <property type="gene ID" value="ENSHCOG00000000400.1"/>
</dbReference>
<evidence type="ECO:0000256" key="7">
    <source>
        <dbReference type="ARBA" id="ARBA00023136"/>
    </source>
</evidence>
<evidence type="ECO:0000256" key="18">
    <source>
        <dbReference type="RuleBase" id="RU000688"/>
    </source>
</evidence>
<keyword evidence="12 18" id="KW-0807">Transducer</keyword>
<evidence type="ECO:0000256" key="5">
    <source>
        <dbReference type="ARBA" id="ARBA00022989"/>
    </source>
</evidence>
<dbReference type="PRINTS" id="PR01025">
    <property type="entry name" value="NEUROKININ2R"/>
</dbReference>
<proteinExistence type="inferred from homology"/>
<evidence type="ECO:0000256" key="3">
    <source>
        <dbReference type="ARBA" id="ARBA00022475"/>
    </source>
</evidence>
<accession>A0A3Q2Y1C4</accession>
<evidence type="ECO:0000256" key="1">
    <source>
        <dbReference type="ARBA" id="ARBA00004651"/>
    </source>
</evidence>
<dbReference type="GO" id="GO:0005886">
    <property type="term" value="C:plasma membrane"/>
    <property type="evidence" value="ECO:0007669"/>
    <property type="project" value="UniProtKB-SubCell"/>
</dbReference>
<feature type="transmembrane region" description="Helical" evidence="19">
    <location>
        <begin position="151"/>
        <end position="171"/>
    </location>
</feature>
<dbReference type="GO" id="GO:1902093">
    <property type="term" value="P:positive regulation of flagellated sperm motility"/>
    <property type="evidence" value="ECO:0007669"/>
    <property type="project" value="TreeGrafter"/>
</dbReference>
<reference evidence="21" key="1">
    <citation type="submission" date="2025-08" db="UniProtKB">
        <authorList>
            <consortium name="Ensembl"/>
        </authorList>
    </citation>
    <scope>IDENTIFICATION</scope>
</reference>
<evidence type="ECO:0000256" key="17">
    <source>
        <dbReference type="PIRSR" id="PIRSR601681-50"/>
    </source>
</evidence>
<dbReference type="Proteomes" id="UP000264820">
    <property type="component" value="Unplaced"/>
</dbReference>
<dbReference type="AlphaFoldDB" id="A0A3Q2Y1C4"/>
<keyword evidence="6 18" id="KW-0297">G-protein coupled receptor</keyword>